<accession>A0A9P5U2R0</accession>
<dbReference type="EMBL" id="JADNRY010000112">
    <property type="protein sequence ID" value="KAF9064920.1"/>
    <property type="molecule type" value="Genomic_DNA"/>
</dbReference>
<keyword evidence="2" id="KW-1185">Reference proteome</keyword>
<proteinExistence type="predicted"/>
<dbReference type="Proteomes" id="UP000772434">
    <property type="component" value="Unassembled WGS sequence"/>
</dbReference>
<protein>
    <submittedName>
        <fullName evidence="1">Uncharacterized protein</fullName>
    </submittedName>
</protein>
<name>A0A9P5U2R0_9AGAR</name>
<reference evidence="1" key="1">
    <citation type="submission" date="2020-11" db="EMBL/GenBank/DDBJ databases">
        <authorList>
            <consortium name="DOE Joint Genome Institute"/>
            <person name="Ahrendt S."/>
            <person name="Riley R."/>
            <person name="Andreopoulos W."/>
            <person name="Labutti K."/>
            <person name="Pangilinan J."/>
            <person name="Ruiz-Duenas F.J."/>
            <person name="Barrasa J.M."/>
            <person name="Sanchez-Garcia M."/>
            <person name="Camarero S."/>
            <person name="Miyauchi S."/>
            <person name="Serrano A."/>
            <person name="Linde D."/>
            <person name="Babiker R."/>
            <person name="Drula E."/>
            <person name="Ayuso-Fernandez I."/>
            <person name="Pacheco R."/>
            <person name="Padilla G."/>
            <person name="Ferreira P."/>
            <person name="Barriuso J."/>
            <person name="Kellner H."/>
            <person name="Castanera R."/>
            <person name="Alfaro M."/>
            <person name="Ramirez L."/>
            <person name="Pisabarro A.G."/>
            <person name="Kuo A."/>
            <person name="Tritt A."/>
            <person name="Lipzen A."/>
            <person name="He G."/>
            <person name="Yan M."/>
            <person name="Ng V."/>
            <person name="Cullen D."/>
            <person name="Martin F."/>
            <person name="Rosso M.-N."/>
            <person name="Henrissat B."/>
            <person name="Hibbett D."/>
            <person name="Martinez A.T."/>
            <person name="Grigoriev I.V."/>
        </authorList>
    </citation>
    <scope>NUCLEOTIDE SEQUENCE</scope>
    <source>
        <strain evidence="1">AH 40177</strain>
    </source>
</reference>
<sequence length="136" mass="15491">MNLKGSTANSNAVDEEGVRALWFTGFDMKGDLHWQPLCPRHIWNKNPATLKSYPLDQSLQATSKCAGMIYKDVRLKQDQDATFTRAKEGYFWTSSSILLYMLIHTKGELVIVMPISLQDQFVVVTYTLQEFVARPS</sequence>
<evidence type="ECO:0000313" key="2">
    <source>
        <dbReference type="Proteomes" id="UP000772434"/>
    </source>
</evidence>
<evidence type="ECO:0000313" key="1">
    <source>
        <dbReference type="EMBL" id="KAF9064920.1"/>
    </source>
</evidence>
<gene>
    <name evidence="1" type="ORF">BDP27DRAFT_1366820</name>
</gene>
<comment type="caution">
    <text evidence="1">The sequence shown here is derived from an EMBL/GenBank/DDBJ whole genome shotgun (WGS) entry which is preliminary data.</text>
</comment>
<dbReference type="AlphaFoldDB" id="A0A9P5U2R0"/>
<organism evidence="1 2">
    <name type="scientific">Rhodocollybia butyracea</name>
    <dbReference type="NCBI Taxonomy" id="206335"/>
    <lineage>
        <taxon>Eukaryota</taxon>
        <taxon>Fungi</taxon>
        <taxon>Dikarya</taxon>
        <taxon>Basidiomycota</taxon>
        <taxon>Agaricomycotina</taxon>
        <taxon>Agaricomycetes</taxon>
        <taxon>Agaricomycetidae</taxon>
        <taxon>Agaricales</taxon>
        <taxon>Marasmiineae</taxon>
        <taxon>Omphalotaceae</taxon>
        <taxon>Rhodocollybia</taxon>
    </lineage>
</organism>